<organism evidence="4 5">
    <name type="scientific">Actinomadura yumaensis</name>
    <dbReference type="NCBI Taxonomy" id="111807"/>
    <lineage>
        <taxon>Bacteria</taxon>
        <taxon>Bacillati</taxon>
        <taxon>Actinomycetota</taxon>
        <taxon>Actinomycetes</taxon>
        <taxon>Streptosporangiales</taxon>
        <taxon>Thermomonosporaceae</taxon>
        <taxon>Actinomadura</taxon>
    </lineage>
</organism>
<evidence type="ECO:0000313" key="4">
    <source>
        <dbReference type="EMBL" id="MFC6886289.1"/>
    </source>
</evidence>
<dbReference type="Proteomes" id="UP001596380">
    <property type="component" value="Unassembled WGS sequence"/>
</dbReference>
<reference evidence="5" key="1">
    <citation type="journal article" date="2019" name="Int. J. Syst. Evol. Microbiol.">
        <title>The Global Catalogue of Microorganisms (GCM) 10K type strain sequencing project: providing services to taxonomists for standard genome sequencing and annotation.</title>
        <authorList>
            <consortium name="The Broad Institute Genomics Platform"/>
            <consortium name="The Broad Institute Genome Sequencing Center for Infectious Disease"/>
            <person name="Wu L."/>
            <person name="Ma J."/>
        </authorList>
    </citation>
    <scope>NUCLEOTIDE SEQUENCE [LARGE SCALE GENOMIC DNA]</scope>
    <source>
        <strain evidence="5">JCM 3369</strain>
    </source>
</reference>
<protein>
    <submittedName>
        <fullName evidence="4">Glucose-6-phosphate isomerase</fullName>
    </submittedName>
</protein>
<keyword evidence="2" id="KW-0324">Glycolysis</keyword>
<evidence type="ECO:0000256" key="1">
    <source>
        <dbReference type="ARBA" id="ARBA00022432"/>
    </source>
</evidence>
<name>A0ABW2CWV5_9ACTN</name>
<sequence length="566" mass="57484">MTSLVTAGGVSVTIRGAVLDESETVLDRLVSDGVPRSLTSRNANLWGPDAAAAGAGRRLGWLDLHATSRPLLGPLRELAEAAGEAGLDRVVLAGTGGSAVAAEAIAAAAGVELTVLDTADPGQVARVAGGDGLDRTLVVVSDRSGETVETDALHRVLDGAFRDAGITGAGLARRFVVVTGPGSPLERLAAESGHRVVRADPGVEGAYSALAASGLAPAALAGADVEALLDDAERLSPALAQPYDNPALALGATLGASALGGRDKLVLADHGSGLPGFGGWAEQLVAESTGKDGRGLLPVVVEGVDAPGFELAPDVRRVVLGGRPDDPGPGRGSGTREAAVREAGLSVAGPLGAQFLLWEYATAVACRVIGVDPFDRPDARTSAEAAAALLRAEEGAAPTVVHRPPALVSGAVEVHAPEEALKGAKSLADVLEAVLDGVDDGGYLAVMAYLDRSGDAGAERLRALLASRGAEVRKHPAPVTFGWGPRCLHTAGQYHKGGPRNGSFLQVTGHNEADVAVPGRPYTLGELQLAQAFGDQRALRSLGRPVVRLHLRDRAEGVAQLAEALG</sequence>
<dbReference type="EMBL" id="JBHSXS010000051">
    <property type="protein sequence ID" value="MFC6886289.1"/>
    <property type="molecule type" value="Genomic_DNA"/>
</dbReference>
<keyword evidence="5" id="KW-1185">Reference proteome</keyword>
<keyword evidence="3 4" id="KW-0413">Isomerase</keyword>
<accession>A0ABW2CWV5</accession>
<proteinExistence type="predicted"/>
<dbReference type="InterPro" id="IPR046348">
    <property type="entry name" value="SIS_dom_sf"/>
</dbReference>
<evidence type="ECO:0000256" key="2">
    <source>
        <dbReference type="ARBA" id="ARBA00023152"/>
    </source>
</evidence>
<gene>
    <name evidence="4" type="ORF">ACFQKB_41475</name>
</gene>
<dbReference type="Gene3D" id="3.40.50.10490">
    <property type="entry name" value="Glucose-6-phosphate isomerase like protein, domain 1"/>
    <property type="match status" value="1"/>
</dbReference>
<comment type="caution">
    <text evidence="4">The sequence shown here is derived from an EMBL/GenBank/DDBJ whole genome shotgun (WGS) entry which is preliminary data.</text>
</comment>
<dbReference type="PANTHER" id="PTHR11469">
    <property type="entry name" value="GLUCOSE-6-PHOSPHATE ISOMERASE"/>
    <property type="match status" value="1"/>
</dbReference>
<dbReference type="GO" id="GO:0016853">
    <property type="term" value="F:isomerase activity"/>
    <property type="evidence" value="ECO:0007669"/>
    <property type="project" value="UniProtKB-KW"/>
</dbReference>
<dbReference type="InterPro" id="IPR001672">
    <property type="entry name" value="G6P_Isomerase"/>
</dbReference>
<dbReference type="PANTHER" id="PTHR11469:SF1">
    <property type="entry name" value="GLUCOSE-6-PHOSPHATE ISOMERASE"/>
    <property type="match status" value="1"/>
</dbReference>
<evidence type="ECO:0000313" key="5">
    <source>
        <dbReference type="Proteomes" id="UP001596380"/>
    </source>
</evidence>
<dbReference type="RefSeq" id="WP_378064076.1">
    <property type="nucleotide sequence ID" value="NZ_JBHSXS010000051.1"/>
</dbReference>
<dbReference type="PROSITE" id="PS51463">
    <property type="entry name" value="P_GLUCOSE_ISOMERASE_3"/>
    <property type="match status" value="1"/>
</dbReference>
<evidence type="ECO:0000256" key="3">
    <source>
        <dbReference type="ARBA" id="ARBA00023235"/>
    </source>
</evidence>
<dbReference type="SUPFAM" id="SSF53697">
    <property type="entry name" value="SIS domain"/>
    <property type="match status" value="1"/>
</dbReference>
<keyword evidence="1" id="KW-0312">Gluconeogenesis</keyword>